<dbReference type="AlphaFoldDB" id="A0A1J8NMZ3"/>
<keyword evidence="2" id="KW-1185">Reference proteome</keyword>
<organism evidence="1 2">
    <name type="scientific">Candidatus Rickettsiella isopodorum</name>
    <dbReference type="NCBI Taxonomy" id="1225476"/>
    <lineage>
        <taxon>Bacteria</taxon>
        <taxon>Pseudomonadati</taxon>
        <taxon>Pseudomonadota</taxon>
        <taxon>Gammaproteobacteria</taxon>
        <taxon>Legionellales</taxon>
        <taxon>Coxiellaceae</taxon>
        <taxon>Rickettsiella</taxon>
    </lineage>
</organism>
<gene>
    <name evidence="1" type="ORF">A1D18_00460</name>
</gene>
<dbReference type="EMBL" id="LUKY01000026">
    <property type="protein sequence ID" value="OIZ96242.1"/>
    <property type="molecule type" value="Genomic_DNA"/>
</dbReference>
<evidence type="ECO:0000313" key="1">
    <source>
        <dbReference type="EMBL" id="OIZ96242.1"/>
    </source>
</evidence>
<accession>A0A1J8NMZ3</accession>
<name>A0A1J8NMZ3_9COXI</name>
<proteinExistence type="predicted"/>
<comment type="caution">
    <text evidence="1">The sequence shown here is derived from an EMBL/GenBank/DDBJ whole genome shotgun (WGS) entry which is preliminary data.</text>
</comment>
<reference evidence="1 2" key="1">
    <citation type="submission" date="2016-03" db="EMBL/GenBank/DDBJ databases">
        <title>Comparative genomics of Rickettsiella.</title>
        <authorList>
            <person name="Chandler C."/>
            <person name="Wang Y."/>
        </authorList>
    </citation>
    <scope>NUCLEOTIDE SEQUENCE [LARGE SCALE GENOMIC DNA]</scope>
    <source>
        <strain evidence="1 2">RCFS May 2013</strain>
    </source>
</reference>
<sequence>MFPSTKTPTLYLEEMHGLIEEKKTRRKNLNIFVLSSDGYKKNSKSELSIFFKLLTKSINNPKTPTRFQLAIENERHWFCVDCYIKNSKVYLLVLDAAVLNRSIEIIKEASLNLQPVIFAYSGLQIQYDFEHCSFFTLDHLFRLSNRDQHWVDLTSFSSLSPGTIIYFDHQLCPSSLAFIFKNIQSLENFSLLPDSLKKTVINKNQTLEQFINKNKRSVNFLGIENKIINGGILLKEKKYMKRGINFFNLNNDSSLVSNRQGFDIIGGKLGKLINRVINHKGKFCFKFLSKNKLILKNNMREILDSIIYYELKKFFIFLIETEYLDKEYITISDVCSLMNKNPAMFKAILQYVKNSLSYADILEISEEINLYGNDQCKEYFSSVSFKESYRQNS</sequence>
<protein>
    <submittedName>
        <fullName evidence="1">Uncharacterized protein</fullName>
    </submittedName>
</protein>
<dbReference type="Proteomes" id="UP000183924">
    <property type="component" value="Unassembled WGS sequence"/>
</dbReference>
<evidence type="ECO:0000313" key="2">
    <source>
        <dbReference type="Proteomes" id="UP000183924"/>
    </source>
</evidence>